<evidence type="ECO:0000256" key="1">
    <source>
        <dbReference type="SAM" id="MobiDB-lite"/>
    </source>
</evidence>
<organism evidence="2 3">
    <name type="scientific">Postia placenta MAD-698-R-SB12</name>
    <dbReference type="NCBI Taxonomy" id="670580"/>
    <lineage>
        <taxon>Eukaryota</taxon>
        <taxon>Fungi</taxon>
        <taxon>Dikarya</taxon>
        <taxon>Basidiomycota</taxon>
        <taxon>Agaricomycotina</taxon>
        <taxon>Agaricomycetes</taxon>
        <taxon>Polyporales</taxon>
        <taxon>Adustoporiaceae</taxon>
        <taxon>Rhodonia</taxon>
    </lineage>
</organism>
<dbReference type="EMBL" id="KZ110594">
    <property type="protein sequence ID" value="OSX64502.1"/>
    <property type="molecule type" value="Genomic_DNA"/>
</dbReference>
<keyword evidence="3" id="KW-1185">Reference proteome</keyword>
<gene>
    <name evidence="2" type="ORF">POSPLADRAFT_1045533</name>
</gene>
<protein>
    <recommendedName>
        <fullName evidence="4">LisH domain-containing protein</fullName>
    </recommendedName>
</protein>
<proteinExistence type="predicted"/>
<feature type="compositionally biased region" description="Polar residues" evidence="1">
    <location>
        <begin position="275"/>
        <end position="307"/>
    </location>
</feature>
<reference evidence="2 3" key="1">
    <citation type="submission" date="2017-04" db="EMBL/GenBank/DDBJ databases">
        <title>Genome Sequence of the Model Brown-Rot Fungus Postia placenta SB12.</title>
        <authorList>
            <consortium name="DOE Joint Genome Institute"/>
            <person name="Gaskell J."/>
            <person name="Kersten P."/>
            <person name="Larrondo L.F."/>
            <person name="Canessa P."/>
            <person name="Martinez D."/>
            <person name="Hibbett D."/>
            <person name="Schmoll M."/>
            <person name="Kubicek C.P."/>
            <person name="Martinez A.T."/>
            <person name="Yadav J."/>
            <person name="Master E."/>
            <person name="Magnuson J.K."/>
            <person name="James T."/>
            <person name="Yaver D."/>
            <person name="Berka R."/>
            <person name="Labutti K."/>
            <person name="Lipzen A."/>
            <person name="Aerts A."/>
            <person name="Barry K."/>
            <person name="Henrissat B."/>
            <person name="Blanchette R."/>
            <person name="Grigoriev I."/>
            <person name="Cullen D."/>
        </authorList>
    </citation>
    <scope>NUCLEOTIDE SEQUENCE [LARGE SCALE GENOMIC DNA]</scope>
    <source>
        <strain evidence="2 3">MAD-698-R-SB12</strain>
    </source>
</reference>
<dbReference type="Proteomes" id="UP000194127">
    <property type="component" value="Unassembled WGS sequence"/>
</dbReference>
<evidence type="ECO:0000313" key="3">
    <source>
        <dbReference type="Proteomes" id="UP000194127"/>
    </source>
</evidence>
<accession>A0A1X6N7M9</accession>
<evidence type="ECO:0008006" key="4">
    <source>
        <dbReference type="Google" id="ProtNLM"/>
    </source>
</evidence>
<dbReference type="STRING" id="670580.A0A1X6N7M9"/>
<dbReference type="AlphaFoldDB" id="A0A1X6N7M9"/>
<name>A0A1X6N7M9_9APHY</name>
<feature type="region of interest" description="Disordered" evidence="1">
    <location>
        <begin position="269"/>
        <end position="384"/>
    </location>
</feature>
<dbReference type="RefSeq" id="XP_024341296.1">
    <property type="nucleotide sequence ID" value="XM_024478785.1"/>
</dbReference>
<dbReference type="GeneID" id="36323735"/>
<evidence type="ECO:0000313" key="2">
    <source>
        <dbReference type="EMBL" id="OSX64502.1"/>
    </source>
</evidence>
<dbReference type="OrthoDB" id="5600002at2759"/>
<sequence>MALIRALSEVLANLGTQDSPCQTSANTGHMASIKRCFDIPPVSRAAGLLLSLTWWDTKKTYTTANAPVYDTQLYKHSVTLGCFSMPYAPADIFLCYNINGANGDRARLSTSVAMPVRDNRVRNMTVLYHTVQDLYHILVRLSVTIQIYADIYEQGISLTITTSLIVTEQTMANQLQQGQASSVIPPGMEREDRMYTALSSGFFTISNINFNRLIIYMRDLCLKRNWGEAAKALTEAAGLDPTNEAPISSTRGFLWEWWIVFWKTHSAATEPRGTDSPQTGAQSPPGVQSQTTQPSSASNYGTHSQVSAPPCNPTASPHCDSSRIPESTGTGTLPRPSAPISSGLPTYLPALNHIGGSQHGTGSLDHGKRRTPPVQHSSSGKRTCTFPPYAAPAPWAMPQSWQPIIAPGSQPLLQQPGAYDTLAQLSQTQGTIDPSLIISDEPFDINPEFAVNSGAWPFPMPHASGGGH</sequence>